<gene>
    <name evidence="1" type="ORF">LVIROSA_LOCUS17101</name>
</gene>
<keyword evidence="2" id="KW-1185">Reference proteome</keyword>
<accession>A0AAU9MR33</accession>
<comment type="caution">
    <text evidence="1">The sequence shown here is derived from an EMBL/GenBank/DDBJ whole genome shotgun (WGS) entry which is preliminary data.</text>
</comment>
<reference evidence="1 2" key="1">
    <citation type="submission" date="2022-01" db="EMBL/GenBank/DDBJ databases">
        <authorList>
            <person name="Xiong W."/>
            <person name="Schranz E."/>
        </authorList>
    </citation>
    <scope>NUCLEOTIDE SEQUENCE [LARGE SCALE GENOMIC DNA]</scope>
</reference>
<dbReference type="AlphaFoldDB" id="A0AAU9MR33"/>
<dbReference type="EMBL" id="CAKMRJ010003334">
    <property type="protein sequence ID" value="CAH1430314.1"/>
    <property type="molecule type" value="Genomic_DNA"/>
</dbReference>
<name>A0AAU9MR33_9ASTR</name>
<organism evidence="1 2">
    <name type="scientific">Lactuca virosa</name>
    <dbReference type="NCBI Taxonomy" id="75947"/>
    <lineage>
        <taxon>Eukaryota</taxon>
        <taxon>Viridiplantae</taxon>
        <taxon>Streptophyta</taxon>
        <taxon>Embryophyta</taxon>
        <taxon>Tracheophyta</taxon>
        <taxon>Spermatophyta</taxon>
        <taxon>Magnoliopsida</taxon>
        <taxon>eudicotyledons</taxon>
        <taxon>Gunneridae</taxon>
        <taxon>Pentapetalae</taxon>
        <taxon>asterids</taxon>
        <taxon>campanulids</taxon>
        <taxon>Asterales</taxon>
        <taxon>Asteraceae</taxon>
        <taxon>Cichorioideae</taxon>
        <taxon>Cichorieae</taxon>
        <taxon>Lactucinae</taxon>
        <taxon>Lactuca</taxon>
    </lineage>
</organism>
<sequence>MFICNNFIKKIQPVMEVKKTKWFDFSPKTCVGWKLLLLHHAMMNEISSSIRATSSTTPNRPPLVVRSSNHSSTKVHLYLVGRKLWKEVEKSPSGEDTYRTVSVSVEGQSSLDPVGLITNLHYFYQLLVNWVVEVRTR</sequence>
<protein>
    <submittedName>
        <fullName evidence="1">Uncharacterized protein</fullName>
    </submittedName>
</protein>
<evidence type="ECO:0000313" key="1">
    <source>
        <dbReference type="EMBL" id="CAH1430314.1"/>
    </source>
</evidence>
<proteinExistence type="predicted"/>
<evidence type="ECO:0000313" key="2">
    <source>
        <dbReference type="Proteomes" id="UP001157418"/>
    </source>
</evidence>
<dbReference type="Proteomes" id="UP001157418">
    <property type="component" value="Unassembled WGS sequence"/>
</dbReference>